<dbReference type="PANTHER" id="PTHR38096">
    <property type="entry name" value="ENTEROBACTIN SYNTHASE COMPONENT D"/>
    <property type="match status" value="1"/>
</dbReference>
<dbReference type="GO" id="GO:0009366">
    <property type="term" value="C:enterobactin synthetase complex"/>
    <property type="evidence" value="ECO:0007669"/>
    <property type="project" value="InterPro"/>
</dbReference>
<dbReference type="GO" id="GO:0000287">
    <property type="term" value="F:magnesium ion binding"/>
    <property type="evidence" value="ECO:0007669"/>
    <property type="project" value="InterPro"/>
</dbReference>
<feature type="binding site" evidence="3">
    <location>
        <position position="107"/>
    </location>
    <ligand>
        <name>Mg(2+)</name>
        <dbReference type="ChEBI" id="CHEBI:18420"/>
    </ligand>
</feature>
<evidence type="ECO:0000256" key="2">
    <source>
        <dbReference type="PIRSR" id="PIRSR603542-1"/>
    </source>
</evidence>
<dbReference type="InterPro" id="IPR003542">
    <property type="entry name" value="Enbac_synth_compD-like"/>
</dbReference>
<evidence type="ECO:0000313" key="7">
    <source>
        <dbReference type="Proteomes" id="UP000199515"/>
    </source>
</evidence>
<comment type="cofactor">
    <cofactor evidence="3">
        <name>Mg(2+)</name>
        <dbReference type="ChEBI" id="CHEBI:18420"/>
    </cofactor>
</comment>
<feature type="domain" description="4'-phosphopantetheinyl transferase" evidence="4">
    <location>
        <begin position="102"/>
        <end position="185"/>
    </location>
</feature>
<dbReference type="RefSeq" id="WP_091295114.1">
    <property type="nucleotide sequence ID" value="NZ_FNON01000007.1"/>
</dbReference>
<feature type="binding site" evidence="2">
    <location>
        <position position="105"/>
    </location>
    <ligand>
        <name>CoA</name>
        <dbReference type="ChEBI" id="CHEBI:57287"/>
    </ligand>
</feature>
<organism evidence="6 7">
    <name type="scientific">Amycolatopsis xylanica</name>
    <dbReference type="NCBI Taxonomy" id="589385"/>
    <lineage>
        <taxon>Bacteria</taxon>
        <taxon>Bacillati</taxon>
        <taxon>Actinomycetota</taxon>
        <taxon>Actinomycetes</taxon>
        <taxon>Pseudonocardiales</taxon>
        <taxon>Pseudonocardiaceae</taxon>
        <taxon>Amycolatopsis</taxon>
    </lineage>
</organism>
<dbReference type="InterPro" id="IPR041354">
    <property type="entry name" value="4PPT_N"/>
</dbReference>
<feature type="binding site" evidence="2">
    <location>
        <begin position="83"/>
        <end position="84"/>
    </location>
    <ligand>
        <name>CoA</name>
        <dbReference type="ChEBI" id="CHEBI:57287"/>
    </ligand>
</feature>
<keyword evidence="1 6" id="KW-0808">Transferase</keyword>
<evidence type="ECO:0000256" key="3">
    <source>
        <dbReference type="PIRSR" id="PIRSR603542-2"/>
    </source>
</evidence>
<dbReference type="GO" id="GO:0005886">
    <property type="term" value="C:plasma membrane"/>
    <property type="evidence" value="ECO:0007669"/>
    <property type="project" value="TreeGrafter"/>
</dbReference>
<dbReference type="PRINTS" id="PR01399">
    <property type="entry name" value="ENTSNTHTASED"/>
</dbReference>
<keyword evidence="3" id="KW-0479">Metal-binding</keyword>
<feature type="binding site" evidence="2">
    <location>
        <position position="150"/>
    </location>
    <ligand>
        <name>CoA</name>
        <dbReference type="ChEBI" id="CHEBI:57287"/>
    </ligand>
</feature>
<feature type="binding site" evidence="3">
    <location>
        <position position="105"/>
    </location>
    <ligand>
        <name>Mg(2+)</name>
        <dbReference type="ChEBI" id="CHEBI:18420"/>
    </ligand>
</feature>
<reference evidence="6 7" key="1">
    <citation type="submission" date="2016-10" db="EMBL/GenBank/DDBJ databases">
        <authorList>
            <person name="de Groot N.N."/>
        </authorList>
    </citation>
    <scope>NUCLEOTIDE SEQUENCE [LARGE SCALE GENOMIC DNA]</scope>
    <source>
        <strain evidence="6 7">CPCC 202699</strain>
    </source>
</reference>
<gene>
    <name evidence="6" type="ORF">SAMN05421504_107261</name>
</gene>
<name>A0A1H3NF73_9PSEU</name>
<feature type="binding site" evidence="2">
    <location>
        <position position="154"/>
    </location>
    <ligand>
        <name>CoA</name>
        <dbReference type="ChEBI" id="CHEBI:57287"/>
    </ligand>
</feature>
<dbReference type="STRING" id="589385.SAMN05421504_107261"/>
<keyword evidence="3" id="KW-0460">Magnesium</keyword>
<evidence type="ECO:0000259" key="5">
    <source>
        <dbReference type="Pfam" id="PF17837"/>
    </source>
</evidence>
<feature type="domain" description="4'-phosphopantetheinyl transferase N-terminal" evidence="5">
    <location>
        <begin position="27"/>
        <end position="94"/>
    </location>
</feature>
<dbReference type="Pfam" id="PF01648">
    <property type="entry name" value="ACPS"/>
    <property type="match status" value="1"/>
</dbReference>
<dbReference type="Pfam" id="PF17837">
    <property type="entry name" value="4PPT_N"/>
    <property type="match status" value="1"/>
</dbReference>
<dbReference type="PANTHER" id="PTHR38096:SF1">
    <property type="entry name" value="ENTEROBACTIN SYNTHASE COMPONENT D"/>
    <property type="match status" value="1"/>
</dbReference>
<feature type="binding site" evidence="3">
    <location>
        <position position="106"/>
    </location>
    <ligand>
        <name>Mg(2+)</name>
        <dbReference type="ChEBI" id="CHEBI:18420"/>
    </ligand>
</feature>
<dbReference type="InterPro" id="IPR037143">
    <property type="entry name" value="4-PPantetheinyl_Trfase_dom_sf"/>
</dbReference>
<evidence type="ECO:0000256" key="1">
    <source>
        <dbReference type="ARBA" id="ARBA00022679"/>
    </source>
</evidence>
<feature type="binding site" evidence="2">
    <location>
        <position position="164"/>
    </location>
    <ligand>
        <name>CoA</name>
        <dbReference type="ChEBI" id="CHEBI:57287"/>
    </ligand>
</feature>
<accession>A0A1H3NF73</accession>
<dbReference type="GO" id="GO:0008897">
    <property type="term" value="F:holo-[acyl-carrier-protein] synthase activity"/>
    <property type="evidence" value="ECO:0007669"/>
    <property type="project" value="InterPro"/>
</dbReference>
<proteinExistence type="predicted"/>
<protein>
    <submittedName>
        <fullName evidence="6">4'-phosphopantetheinyl transferase EntD (Siderophore biosynthesis)</fullName>
    </submittedName>
</protein>
<evidence type="ECO:0000313" key="6">
    <source>
        <dbReference type="EMBL" id="SDY87383.1"/>
    </source>
</evidence>
<dbReference type="GO" id="GO:0009239">
    <property type="term" value="P:enterobactin biosynthetic process"/>
    <property type="evidence" value="ECO:0007669"/>
    <property type="project" value="InterPro"/>
</dbReference>
<evidence type="ECO:0000259" key="4">
    <source>
        <dbReference type="Pfam" id="PF01648"/>
    </source>
</evidence>
<dbReference type="AlphaFoldDB" id="A0A1H3NF73"/>
<feature type="binding site" evidence="2">
    <location>
        <position position="47"/>
    </location>
    <ligand>
        <name>CoA</name>
        <dbReference type="ChEBI" id="CHEBI:57287"/>
    </ligand>
</feature>
<keyword evidence="7" id="KW-1185">Reference proteome</keyword>
<dbReference type="Proteomes" id="UP000199515">
    <property type="component" value="Unassembled WGS sequence"/>
</dbReference>
<sequence>MLGKLLPSPVVWCESFDDPADVELFPEEAELIEKSVDKRRREFTTARWCARQAFAELGVPAAPVLPGLHGAPRWPASIVGSITHCAGYRAVALARTAEVAALGLDAEPNGPLPDGVLETIALPEERAWIRRSLLTDPLVRWDRLLFSMKESVYKTWYPLTGTRLEFEDALITADRSGEFAAHLLIPSSPVLRGNWLAADGLLVTAITLAA</sequence>
<dbReference type="SUPFAM" id="SSF56214">
    <property type="entry name" value="4'-phosphopantetheinyl transferase"/>
    <property type="match status" value="1"/>
</dbReference>
<dbReference type="InterPro" id="IPR008278">
    <property type="entry name" value="4-PPantetheinyl_Trfase_dom"/>
</dbReference>
<feature type="binding site" evidence="2">
    <location>
        <position position="39"/>
    </location>
    <ligand>
        <name>CoA</name>
        <dbReference type="ChEBI" id="CHEBI:57287"/>
    </ligand>
</feature>
<dbReference type="OrthoDB" id="8210607at2"/>
<dbReference type="EMBL" id="FNON01000007">
    <property type="protein sequence ID" value="SDY87383.1"/>
    <property type="molecule type" value="Genomic_DNA"/>
</dbReference>